<dbReference type="InterPro" id="IPR016032">
    <property type="entry name" value="Sig_transdc_resp-reg_C-effctor"/>
</dbReference>
<dbReference type="PRINTS" id="PR00038">
    <property type="entry name" value="HTHLUXR"/>
</dbReference>
<protein>
    <recommendedName>
        <fullName evidence="4">HTH luxR-type domain-containing protein</fullName>
    </recommendedName>
</protein>
<proteinExistence type="predicted"/>
<dbReference type="SMART" id="SM00421">
    <property type="entry name" value="HTH_LUXR"/>
    <property type="match status" value="1"/>
</dbReference>
<evidence type="ECO:0000313" key="5">
    <source>
        <dbReference type="EMBL" id="GAA1565223.1"/>
    </source>
</evidence>
<dbReference type="PROSITE" id="PS50043">
    <property type="entry name" value="HTH_LUXR_2"/>
    <property type="match status" value="1"/>
</dbReference>
<dbReference type="EMBL" id="BAAAQD010000035">
    <property type="protein sequence ID" value="GAA1565223.1"/>
    <property type="molecule type" value="Genomic_DNA"/>
</dbReference>
<dbReference type="Pfam" id="PF13191">
    <property type="entry name" value="AAA_16"/>
    <property type="match status" value="1"/>
</dbReference>
<feature type="region of interest" description="Disordered" evidence="3">
    <location>
        <begin position="877"/>
        <end position="990"/>
    </location>
</feature>
<dbReference type="Proteomes" id="UP001501470">
    <property type="component" value="Unassembled WGS sequence"/>
</dbReference>
<evidence type="ECO:0000313" key="6">
    <source>
        <dbReference type="Proteomes" id="UP001501470"/>
    </source>
</evidence>
<feature type="compositionally biased region" description="Pro residues" evidence="3">
    <location>
        <begin position="883"/>
        <end position="893"/>
    </location>
</feature>
<name>A0ABN2CYR5_9ACTN</name>
<dbReference type="InterPro" id="IPR036388">
    <property type="entry name" value="WH-like_DNA-bd_sf"/>
</dbReference>
<comment type="caution">
    <text evidence="5">The sequence shown here is derived from an EMBL/GenBank/DDBJ whole genome shotgun (WGS) entry which is preliminary data.</text>
</comment>
<dbReference type="Gene3D" id="1.10.10.10">
    <property type="entry name" value="Winged helix-like DNA-binding domain superfamily/Winged helix DNA-binding domain"/>
    <property type="match status" value="1"/>
</dbReference>
<sequence>MPATPFIGRAEELAEITGAWKALKALKALPGLPATGRPASPAPSAPRVVLVTGEAGSGKSRLVAESLDRLDPPPPVVLAGAARTLGAAPHDWLASVLSGHPLDGGVPAELAQRSPAPGGGTRLAPAAMLRAAVDVVRRLLDGRCGVLVVEDLHDLDPASLTLIGELAAAAALPALLLVTSRPPQEAAFAPAAARTLRRLGGAPSVVRVHLAPFDARETAELIEAHRGAAPPPETVRAMLTRTGGNPFWLTELLTARGDLAGAVTTRGDQAGATLPAHVAGLLVEPLAGEPALVGRVARAAALLGDPVETDVLVHVCEGEIEPALRRLLDLGMLVIAPDLAPAGPLRFRHPLLRDALAGSALPSERARVHGLARTLAVELGDDAALARHAAALGRLDEASAAAVRGAHANLAAGLPDAALDLVHLGLRAPDAGTPSAADRRELLRAGALAAFVAGRFTVAERHAADWLRRASDPAEISDAHRLLAEVRWCLADRAGHIASLADARAALTAATTDRPAAVTDRATAVTGRATATTGRAATTSGLAATTSGLAATTSGLAAAPGRADERAGDGRSGDGRRAAEGTGAADAAGAAGAGWIGQAWARQLAAEAASALRTTAPGVVVPLAEAAMVAAERSGESIASAGVTLGTALSFGGWRDRGVALLHACRQIAEHDRDSVTVGRAINNLVAVGLPGLGDVTGRRLFDEAMAAIGRAGLEFCAGRTTALGIAHALRTGDLARAEALTWSRLPIETDPLERVRFVATAGLLAVERGDDPLAVRLLARADGEGRDVGLVRVLRVAVAARGAHPADPALALADCVGHCRPARLVEAARWALHGGVPAATVEDLVGDAVGAAPQLRLLLAVAAGRDAAAVDLLPAALHHGGPPTPHPGPASTPRPSTAATPRPGTAMSHGDPAAPHHSGATALQPRTAARHGDPAAARPGTMTTQQPGTVTAPQAGGAATRNTRIAARHGDPGAPHHGSGATVADRGDARRGGADVEVVEAAPYDAAVHTAVAHALLRLGRAGDARQHAERAVALLVHWPGWRLTEAETLLHSLRAGGDLTAREIEVLGCLAAGMSNQQVASSLGISVRTVTVHVSNLLRKTGAASRTEAAMWAVRHRVVTPS</sequence>
<feature type="domain" description="HTH luxR-type" evidence="4">
    <location>
        <begin position="1054"/>
        <end position="1119"/>
    </location>
</feature>
<dbReference type="Pfam" id="PF00196">
    <property type="entry name" value="GerE"/>
    <property type="match status" value="1"/>
</dbReference>
<gene>
    <name evidence="5" type="ORF">GCM10009827_103490</name>
</gene>
<keyword evidence="1" id="KW-0547">Nucleotide-binding</keyword>
<dbReference type="InterPro" id="IPR027417">
    <property type="entry name" value="P-loop_NTPase"/>
</dbReference>
<feature type="compositionally biased region" description="Basic and acidic residues" evidence="3">
    <location>
        <begin position="562"/>
        <end position="579"/>
    </location>
</feature>
<feature type="region of interest" description="Disordered" evidence="3">
    <location>
        <begin position="519"/>
        <end position="540"/>
    </location>
</feature>
<evidence type="ECO:0000256" key="3">
    <source>
        <dbReference type="SAM" id="MobiDB-lite"/>
    </source>
</evidence>
<dbReference type="SMART" id="SM00382">
    <property type="entry name" value="AAA"/>
    <property type="match status" value="1"/>
</dbReference>
<dbReference type="CDD" id="cd06170">
    <property type="entry name" value="LuxR_C_like"/>
    <property type="match status" value="1"/>
</dbReference>
<reference evidence="5 6" key="1">
    <citation type="journal article" date="2019" name="Int. J. Syst. Evol. Microbiol.">
        <title>The Global Catalogue of Microorganisms (GCM) 10K type strain sequencing project: providing services to taxonomists for standard genome sequencing and annotation.</title>
        <authorList>
            <consortium name="The Broad Institute Genomics Platform"/>
            <consortium name="The Broad Institute Genome Sequencing Center for Infectious Disease"/>
            <person name="Wu L."/>
            <person name="Ma J."/>
        </authorList>
    </citation>
    <scope>NUCLEOTIDE SEQUENCE [LARGE SCALE GENOMIC DNA]</scope>
    <source>
        <strain evidence="5 6">JCM 15933</strain>
    </source>
</reference>
<dbReference type="PANTHER" id="PTHR16305">
    <property type="entry name" value="TESTICULAR SOLUBLE ADENYLYL CYCLASE"/>
    <property type="match status" value="1"/>
</dbReference>
<dbReference type="SUPFAM" id="SSF46894">
    <property type="entry name" value="C-terminal effector domain of the bipartite response regulators"/>
    <property type="match status" value="1"/>
</dbReference>
<dbReference type="PANTHER" id="PTHR16305:SF35">
    <property type="entry name" value="TRANSCRIPTIONAL ACTIVATOR DOMAIN"/>
    <property type="match status" value="1"/>
</dbReference>
<feature type="compositionally biased region" description="Low complexity" evidence="3">
    <location>
        <begin position="894"/>
        <end position="907"/>
    </location>
</feature>
<dbReference type="SUPFAM" id="SSF52540">
    <property type="entry name" value="P-loop containing nucleoside triphosphate hydrolases"/>
    <property type="match status" value="1"/>
</dbReference>
<keyword evidence="6" id="KW-1185">Reference proteome</keyword>
<feature type="region of interest" description="Disordered" evidence="3">
    <location>
        <begin position="553"/>
        <end position="583"/>
    </location>
</feature>
<evidence type="ECO:0000259" key="4">
    <source>
        <dbReference type="PROSITE" id="PS50043"/>
    </source>
</evidence>
<accession>A0ABN2CYR5</accession>
<dbReference type="InterPro" id="IPR003593">
    <property type="entry name" value="AAA+_ATPase"/>
</dbReference>
<dbReference type="InterPro" id="IPR000792">
    <property type="entry name" value="Tscrpt_reg_LuxR_C"/>
</dbReference>
<organism evidence="5 6">
    <name type="scientific">Dactylosporangium maewongense</name>
    <dbReference type="NCBI Taxonomy" id="634393"/>
    <lineage>
        <taxon>Bacteria</taxon>
        <taxon>Bacillati</taxon>
        <taxon>Actinomycetota</taxon>
        <taxon>Actinomycetes</taxon>
        <taxon>Micromonosporales</taxon>
        <taxon>Micromonosporaceae</taxon>
        <taxon>Dactylosporangium</taxon>
    </lineage>
</organism>
<evidence type="ECO:0000256" key="1">
    <source>
        <dbReference type="ARBA" id="ARBA00022741"/>
    </source>
</evidence>
<evidence type="ECO:0000256" key="2">
    <source>
        <dbReference type="ARBA" id="ARBA00022840"/>
    </source>
</evidence>
<dbReference type="RefSeq" id="WP_344512915.1">
    <property type="nucleotide sequence ID" value="NZ_BAAAQD010000035.1"/>
</dbReference>
<feature type="compositionally biased region" description="Polar residues" evidence="3">
    <location>
        <begin position="942"/>
        <end position="953"/>
    </location>
</feature>
<keyword evidence="2" id="KW-0067">ATP-binding</keyword>
<dbReference type="PROSITE" id="PS00622">
    <property type="entry name" value="HTH_LUXR_1"/>
    <property type="match status" value="1"/>
</dbReference>
<dbReference type="InterPro" id="IPR041664">
    <property type="entry name" value="AAA_16"/>
</dbReference>